<dbReference type="OrthoDB" id="5446846at2"/>
<dbReference type="PROSITE" id="PS50943">
    <property type="entry name" value="HTH_CROC1"/>
    <property type="match status" value="1"/>
</dbReference>
<evidence type="ECO:0000313" key="3">
    <source>
        <dbReference type="Proteomes" id="UP000265848"/>
    </source>
</evidence>
<dbReference type="GO" id="GO:0003677">
    <property type="term" value="F:DNA binding"/>
    <property type="evidence" value="ECO:0007669"/>
    <property type="project" value="InterPro"/>
</dbReference>
<feature type="domain" description="HTH cro/C1-type" evidence="1">
    <location>
        <begin position="10"/>
        <end position="63"/>
    </location>
</feature>
<dbReference type="Proteomes" id="UP000265848">
    <property type="component" value="Unassembled WGS sequence"/>
</dbReference>
<gene>
    <name evidence="2" type="ORF">DL237_14355</name>
</gene>
<evidence type="ECO:0000259" key="1">
    <source>
        <dbReference type="PROSITE" id="PS50943"/>
    </source>
</evidence>
<dbReference type="SUPFAM" id="SSF47413">
    <property type="entry name" value="lambda repressor-like DNA-binding domains"/>
    <property type="match status" value="1"/>
</dbReference>
<dbReference type="Pfam" id="PF01381">
    <property type="entry name" value="HTH_3"/>
    <property type="match status" value="1"/>
</dbReference>
<dbReference type="InterPro" id="IPR001387">
    <property type="entry name" value="Cro/C1-type_HTH"/>
</dbReference>
<dbReference type="Gene3D" id="1.10.260.40">
    <property type="entry name" value="lambda repressor-like DNA-binding domains"/>
    <property type="match status" value="1"/>
</dbReference>
<dbReference type="CDD" id="cd00093">
    <property type="entry name" value="HTH_XRE"/>
    <property type="match status" value="1"/>
</dbReference>
<proteinExistence type="predicted"/>
<reference evidence="2 3" key="1">
    <citation type="submission" date="2018-08" db="EMBL/GenBank/DDBJ databases">
        <title>Pseudooceanicola sediminis CY03 in the family Rhodobacteracea.</title>
        <authorList>
            <person name="Zhang Y.-J."/>
        </authorList>
    </citation>
    <scope>NUCLEOTIDE SEQUENCE [LARGE SCALE GENOMIC DNA]</scope>
    <source>
        <strain evidence="2 3">CY03</strain>
    </source>
</reference>
<name>A0A399IYV0_9RHOB</name>
<dbReference type="EMBL" id="QWJJ01000012">
    <property type="protein sequence ID" value="RII38134.1"/>
    <property type="molecule type" value="Genomic_DNA"/>
</dbReference>
<organism evidence="2 3">
    <name type="scientific">Pseudooceanicola sediminis</name>
    <dbReference type="NCBI Taxonomy" id="2211117"/>
    <lineage>
        <taxon>Bacteria</taxon>
        <taxon>Pseudomonadati</taxon>
        <taxon>Pseudomonadota</taxon>
        <taxon>Alphaproteobacteria</taxon>
        <taxon>Rhodobacterales</taxon>
        <taxon>Paracoccaceae</taxon>
        <taxon>Pseudooceanicola</taxon>
    </lineage>
</organism>
<protein>
    <submittedName>
        <fullName evidence="2">XRE family transcriptional regulator</fullName>
    </submittedName>
</protein>
<comment type="caution">
    <text evidence="2">The sequence shown here is derived from an EMBL/GenBank/DDBJ whole genome shotgun (WGS) entry which is preliminary data.</text>
</comment>
<dbReference type="AlphaFoldDB" id="A0A399IYV0"/>
<dbReference type="SMART" id="SM00530">
    <property type="entry name" value="HTH_XRE"/>
    <property type="match status" value="1"/>
</dbReference>
<dbReference type="InterPro" id="IPR010982">
    <property type="entry name" value="Lambda_DNA-bd_dom_sf"/>
</dbReference>
<sequence>MNFVEVGARLRAHRLGRSISPEDLAKRLSISRAALYRAEKGEIAKIEMLTAIAEELHVSLPTLLGVGIEYVSNAISFFERMRQLEEDSEQIIGLFSPISYLVTTGQYDIVLADVLRESTGDAPSADIDMVLSILAKRKARFAQRRPLLASIISDSDLEKFLRDGLEGRMDLDEDTRSQRRRLALAEVRHIVSMLRAPDIGIQIGVAREPIPSTSFQIIRKGATSTLTISPFRLGHNPNIRVGVGLITAAPEALELHEEIAQRLWATSLKDMEAAEHVESLIARHGIV</sequence>
<accession>A0A399IYV0</accession>
<keyword evidence="3" id="KW-1185">Reference proteome</keyword>
<evidence type="ECO:0000313" key="2">
    <source>
        <dbReference type="EMBL" id="RII38134.1"/>
    </source>
</evidence>